<dbReference type="InterPro" id="IPR036028">
    <property type="entry name" value="SH3-like_dom_sf"/>
</dbReference>
<protein>
    <recommendedName>
        <fullName evidence="10">SH3 domain-containing protein</fullName>
    </recommendedName>
</protein>
<dbReference type="InterPro" id="IPR039688">
    <property type="entry name" value="STAC1/2/3"/>
</dbReference>
<evidence type="ECO:0000256" key="4">
    <source>
        <dbReference type="ARBA" id="ARBA00022490"/>
    </source>
</evidence>
<evidence type="ECO:0000313" key="9">
    <source>
        <dbReference type="Proteomes" id="UP001558613"/>
    </source>
</evidence>
<comment type="subcellular location">
    <subcellularLocation>
        <location evidence="1">Cell membrane</location>
    </subcellularLocation>
    <subcellularLocation>
        <location evidence="2">Cytoplasm</location>
    </subcellularLocation>
</comment>
<evidence type="ECO:0000256" key="7">
    <source>
        <dbReference type="ARBA" id="ARBA00023136"/>
    </source>
</evidence>
<evidence type="ECO:0008006" key="10">
    <source>
        <dbReference type="Google" id="ProtNLM"/>
    </source>
</evidence>
<evidence type="ECO:0000256" key="3">
    <source>
        <dbReference type="ARBA" id="ARBA00022475"/>
    </source>
</evidence>
<keyword evidence="6" id="KW-0862">Zinc</keyword>
<evidence type="ECO:0000256" key="5">
    <source>
        <dbReference type="ARBA" id="ARBA00022737"/>
    </source>
</evidence>
<dbReference type="SUPFAM" id="SSF50044">
    <property type="entry name" value="SH3-domain"/>
    <property type="match status" value="1"/>
</dbReference>
<comment type="caution">
    <text evidence="8">The sequence shown here is derived from an EMBL/GenBank/DDBJ whole genome shotgun (WGS) entry which is preliminary data.</text>
</comment>
<proteinExistence type="predicted"/>
<dbReference type="PANTHER" id="PTHR15135:SF5">
    <property type="entry name" value="SH3 AND CYSTEINE-RICH DOMAIN-CONTAINING PROTEIN 2"/>
    <property type="match status" value="1"/>
</dbReference>
<evidence type="ECO:0000256" key="2">
    <source>
        <dbReference type="ARBA" id="ARBA00004496"/>
    </source>
</evidence>
<organism evidence="8 9">
    <name type="scientific">Cirrhinus molitorella</name>
    <name type="common">mud carp</name>
    <dbReference type="NCBI Taxonomy" id="172907"/>
    <lineage>
        <taxon>Eukaryota</taxon>
        <taxon>Metazoa</taxon>
        <taxon>Chordata</taxon>
        <taxon>Craniata</taxon>
        <taxon>Vertebrata</taxon>
        <taxon>Euteleostomi</taxon>
        <taxon>Actinopterygii</taxon>
        <taxon>Neopterygii</taxon>
        <taxon>Teleostei</taxon>
        <taxon>Ostariophysi</taxon>
        <taxon>Cypriniformes</taxon>
        <taxon>Cyprinidae</taxon>
        <taxon>Labeoninae</taxon>
        <taxon>Labeonini</taxon>
        <taxon>Cirrhinus</taxon>
    </lineage>
</organism>
<gene>
    <name evidence="8" type="ORF">QQF64_013564</name>
</gene>
<keyword evidence="7" id="KW-0472">Membrane</keyword>
<keyword evidence="3" id="KW-1003">Cell membrane</keyword>
<evidence type="ECO:0000313" key="8">
    <source>
        <dbReference type="EMBL" id="KAL1255503.1"/>
    </source>
</evidence>
<evidence type="ECO:0000256" key="1">
    <source>
        <dbReference type="ARBA" id="ARBA00004236"/>
    </source>
</evidence>
<sequence length="144" mass="15521">MAKIQTSSVPPAVRKVAAPSRPLGDRGLRRGCHASVTYLPGIECSLSIWILSRWGMGRGSSLTSALGKCGDRIGLFPANFVQRVRPGERVWKVTQSVYGNKDLGHLTVNEAQICVGKSEEADGFLKLSSGKKRGLVPTDSLEEI</sequence>
<dbReference type="EMBL" id="JAYMGO010000019">
    <property type="protein sequence ID" value="KAL1255503.1"/>
    <property type="molecule type" value="Genomic_DNA"/>
</dbReference>
<reference evidence="8 9" key="1">
    <citation type="submission" date="2023-09" db="EMBL/GenBank/DDBJ databases">
        <authorList>
            <person name="Wang M."/>
        </authorList>
    </citation>
    <scope>NUCLEOTIDE SEQUENCE [LARGE SCALE GENOMIC DNA]</scope>
    <source>
        <strain evidence="8">GT-2023</strain>
        <tissue evidence="8">Liver</tissue>
    </source>
</reference>
<keyword evidence="9" id="KW-1185">Reference proteome</keyword>
<keyword evidence="6" id="KW-0863">Zinc-finger</keyword>
<dbReference type="Proteomes" id="UP001558613">
    <property type="component" value="Unassembled WGS sequence"/>
</dbReference>
<keyword evidence="6" id="KW-0479">Metal-binding</keyword>
<keyword evidence="4" id="KW-0963">Cytoplasm</keyword>
<name>A0ABR3LRI1_9TELE</name>
<evidence type="ECO:0000256" key="6">
    <source>
        <dbReference type="ARBA" id="ARBA00022771"/>
    </source>
</evidence>
<accession>A0ABR3LRI1</accession>
<dbReference type="PANTHER" id="PTHR15135">
    <property type="entry name" value="STAC"/>
    <property type="match status" value="1"/>
</dbReference>
<keyword evidence="5" id="KW-0677">Repeat</keyword>